<evidence type="ECO:0000256" key="6">
    <source>
        <dbReference type="ARBA" id="ARBA00022801"/>
    </source>
</evidence>
<organism evidence="10">
    <name type="scientific">Cyprideis torosa</name>
    <dbReference type="NCBI Taxonomy" id="163714"/>
    <lineage>
        <taxon>Eukaryota</taxon>
        <taxon>Metazoa</taxon>
        <taxon>Ecdysozoa</taxon>
        <taxon>Arthropoda</taxon>
        <taxon>Crustacea</taxon>
        <taxon>Oligostraca</taxon>
        <taxon>Ostracoda</taxon>
        <taxon>Podocopa</taxon>
        <taxon>Podocopida</taxon>
        <taxon>Cytherocopina</taxon>
        <taxon>Cytheroidea</taxon>
        <taxon>Cytherideidae</taxon>
        <taxon>Cyprideis</taxon>
    </lineage>
</organism>
<dbReference type="GO" id="GO:0000287">
    <property type="term" value="F:magnesium ion binding"/>
    <property type="evidence" value="ECO:0007669"/>
    <property type="project" value="InterPro"/>
</dbReference>
<dbReference type="PANTHER" id="PTHR13045:SF0">
    <property type="entry name" value="7-METHYLGUANOSINE PHOSPHATE-SPECIFIC 5'-NUCLEOTIDASE"/>
    <property type="match status" value="1"/>
</dbReference>
<keyword evidence="7" id="KW-0460">Magnesium</keyword>
<dbReference type="GO" id="GO:0009117">
    <property type="term" value="P:nucleotide metabolic process"/>
    <property type="evidence" value="ECO:0007669"/>
    <property type="project" value="UniProtKB-KW"/>
</dbReference>
<dbReference type="PANTHER" id="PTHR13045">
    <property type="entry name" value="5'-NUCLEOTIDASE"/>
    <property type="match status" value="1"/>
</dbReference>
<keyword evidence="6 9" id="KW-0378">Hydrolase</keyword>
<dbReference type="Gene3D" id="1.10.150.340">
    <property type="entry name" value="Pyrimidine 5'-nucleotidase (UMPH-1), N-terminal domain"/>
    <property type="match status" value="1"/>
</dbReference>
<dbReference type="Gene3D" id="3.40.50.1000">
    <property type="entry name" value="HAD superfamily/HAD-like"/>
    <property type="match status" value="1"/>
</dbReference>
<dbReference type="OrthoDB" id="10014216at2759"/>
<dbReference type="SFLD" id="SFLDS00003">
    <property type="entry name" value="Haloacid_Dehalogenase"/>
    <property type="match status" value="1"/>
</dbReference>
<name>A0A7R8ZLL7_9CRUS</name>
<evidence type="ECO:0000256" key="1">
    <source>
        <dbReference type="ARBA" id="ARBA00000815"/>
    </source>
</evidence>
<dbReference type="EMBL" id="OB660409">
    <property type="protein sequence ID" value="CAD7224619.1"/>
    <property type="molecule type" value="Genomic_DNA"/>
</dbReference>
<accession>A0A7R8ZLL7</accession>
<evidence type="ECO:0000256" key="9">
    <source>
        <dbReference type="RuleBase" id="RU361276"/>
    </source>
</evidence>
<evidence type="ECO:0000256" key="2">
    <source>
        <dbReference type="ARBA" id="ARBA00008389"/>
    </source>
</evidence>
<dbReference type="InterPro" id="IPR006434">
    <property type="entry name" value="Pyrimidine_nucleotidase_eu"/>
</dbReference>
<protein>
    <recommendedName>
        <fullName evidence="3 9">5'-nucleotidase</fullName>
        <ecNumber evidence="3 9">3.1.3.5</ecNumber>
    </recommendedName>
</protein>
<comment type="catalytic activity">
    <reaction evidence="1 9">
        <text>a ribonucleoside 5'-phosphate + H2O = a ribonucleoside + phosphate</text>
        <dbReference type="Rhea" id="RHEA:12484"/>
        <dbReference type="ChEBI" id="CHEBI:15377"/>
        <dbReference type="ChEBI" id="CHEBI:18254"/>
        <dbReference type="ChEBI" id="CHEBI:43474"/>
        <dbReference type="ChEBI" id="CHEBI:58043"/>
        <dbReference type="EC" id="3.1.3.5"/>
    </reaction>
</comment>
<sequence length="319" mass="36101">MNGDLNLEALNLLPEELLSRMRMRDPVSVDEHLGELIKGGRESLQVVADWDNTLSAYRHEGVRCPSSFGVIDHSRRNTEKTREHAKFLFNKYYPIEVCPVTPKQVKIPLMKEWYSHVYSLYAGSPITKDQLSEIVLEENAFPRIGAESLLDLLDQNDVPVLIFSAGLGDVIEAIIQVRIENMCLRRRLKNLTLISNFLEFDSRGVITGLKGGQELIHMYNKSVHSMAHEDAYFNRHPHRHNILVLGDSPGDSEMAEGIPKVNGILKIGFLNANVQGRLEEFLDLFDIVLCEDDTMDVPLAILGLILGSEDRRKVDDDKL</sequence>
<keyword evidence="4" id="KW-0479">Metal-binding</keyword>
<dbReference type="FunFam" id="1.10.150.340:FF:000001">
    <property type="entry name" value="Cytosolic 5-nucleotidase 3-like"/>
    <property type="match status" value="1"/>
</dbReference>
<dbReference type="GO" id="GO:0005737">
    <property type="term" value="C:cytoplasm"/>
    <property type="evidence" value="ECO:0007669"/>
    <property type="project" value="UniProtKB-SubCell"/>
</dbReference>
<dbReference type="Pfam" id="PF05822">
    <property type="entry name" value="UMPH-1"/>
    <property type="match status" value="1"/>
</dbReference>
<dbReference type="InterPro" id="IPR023214">
    <property type="entry name" value="HAD_sf"/>
</dbReference>
<dbReference type="AlphaFoldDB" id="A0A7R8ZLL7"/>
<keyword evidence="9" id="KW-0963">Cytoplasm</keyword>
<comment type="subcellular location">
    <subcellularLocation>
        <location evidence="9">Cytoplasm</location>
    </subcellularLocation>
</comment>
<evidence type="ECO:0000313" key="10">
    <source>
        <dbReference type="EMBL" id="CAD7224619.1"/>
    </source>
</evidence>
<gene>
    <name evidence="10" type="ORF">CTOB1V02_LOCUS2576</name>
</gene>
<evidence type="ECO:0000256" key="8">
    <source>
        <dbReference type="ARBA" id="ARBA00023080"/>
    </source>
</evidence>
<evidence type="ECO:0000256" key="3">
    <source>
        <dbReference type="ARBA" id="ARBA00012643"/>
    </source>
</evidence>
<dbReference type="SUPFAM" id="SSF56784">
    <property type="entry name" value="HAD-like"/>
    <property type="match status" value="1"/>
</dbReference>
<evidence type="ECO:0000256" key="7">
    <source>
        <dbReference type="ARBA" id="ARBA00022842"/>
    </source>
</evidence>
<dbReference type="InterPro" id="IPR036412">
    <property type="entry name" value="HAD-like_sf"/>
</dbReference>
<dbReference type="EC" id="3.1.3.5" evidence="3 9"/>
<proteinExistence type="inferred from homology"/>
<dbReference type="SFLD" id="SFLDG01128">
    <property type="entry name" value="C1.4:_5'-Nucleotidase_Like"/>
    <property type="match status" value="1"/>
</dbReference>
<dbReference type="GO" id="GO:0000166">
    <property type="term" value="F:nucleotide binding"/>
    <property type="evidence" value="ECO:0007669"/>
    <property type="project" value="UniProtKB-KW"/>
</dbReference>
<keyword evidence="8 9" id="KW-0546">Nucleotide metabolism</keyword>
<dbReference type="GO" id="GO:0008253">
    <property type="term" value="F:5'-nucleotidase activity"/>
    <property type="evidence" value="ECO:0007669"/>
    <property type="project" value="UniProtKB-EC"/>
</dbReference>
<comment type="similarity">
    <text evidence="2 9">Belongs to the pyrimidine 5'-nucleotidase family.</text>
</comment>
<keyword evidence="5 9" id="KW-0547">Nucleotide-binding</keyword>
<evidence type="ECO:0000256" key="4">
    <source>
        <dbReference type="ARBA" id="ARBA00022723"/>
    </source>
</evidence>
<dbReference type="NCBIfam" id="TIGR01544">
    <property type="entry name" value="HAD-SF-IE"/>
    <property type="match status" value="1"/>
</dbReference>
<reference evidence="10" key="1">
    <citation type="submission" date="2020-11" db="EMBL/GenBank/DDBJ databases">
        <authorList>
            <person name="Tran Van P."/>
        </authorList>
    </citation>
    <scope>NUCLEOTIDE SEQUENCE</scope>
</reference>
<evidence type="ECO:0000256" key="5">
    <source>
        <dbReference type="ARBA" id="ARBA00022741"/>
    </source>
</evidence>